<gene>
    <name evidence="4" type="ordered locus">Sama_2032</name>
</gene>
<evidence type="ECO:0000259" key="3">
    <source>
        <dbReference type="PROSITE" id="PS50851"/>
    </source>
</evidence>
<dbReference type="Gene3D" id="2.40.50.180">
    <property type="entry name" value="CheA-289, Domain 4"/>
    <property type="match status" value="1"/>
</dbReference>
<feature type="modified residue" description="4-aspartylphosphate" evidence="1">
    <location>
        <position position="266"/>
    </location>
</feature>
<dbReference type="GO" id="GO:0006935">
    <property type="term" value="P:chemotaxis"/>
    <property type="evidence" value="ECO:0007669"/>
    <property type="project" value="InterPro"/>
</dbReference>
<dbReference type="PANTHER" id="PTHR47233:SF4">
    <property type="entry name" value="CHEMOTAXIS SIGNAL TRANSDUCTION PROTEIN"/>
    <property type="match status" value="1"/>
</dbReference>
<evidence type="ECO:0000313" key="4">
    <source>
        <dbReference type="EMBL" id="ABM00238.1"/>
    </source>
</evidence>
<evidence type="ECO:0000313" key="5">
    <source>
        <dbReference type="Proteomes" id="UP000009175"/>
    </source>
</evidence>
<evidence type="ECO:0000259" key="2">
    <source>
        <dbReference type="PROSITE" id="PS50110"/>
    </source>
</evidence>
<feature type="domain" description="Response regulatory" evidence="2">
    <location>
        <begin position="208"/>
        <end position="333"/>
    </location>
</feature>
<dbReference type="AlphaFoldDB" id="A1S781"/>
<dbReference type="Gene3D" id="2.30.30.40">
    <property type="entry name" value="SH3 Domains"/>
    <property type="match status" value="1"/>
</dbReference>
<sequence length="338" mass="37589">MLNKLPGCSFVIVGAAEHHRETAFMAKILETVDQRTQLVGENRLELLLFRLNSTQLFAINVFKVKEVVKLPPLNAMPGSHPSISGVANIRGVSIPVINLRQAIGFQPMPAEADANLIITEYNRSVQGFLVGKVEHIVNMTWGDIMPPPKTAGRNNYLTAITRLDYQGVSNLVSIIDVEKVLAEIIHYDVRLSEGVLDESLLAKMPGHKLLVVDDSATARKQVKETLGQLGIEILEVSDGREALELLKGWADEGMNVPKELLMMITDAEMPEMDGYKLTFEVRNDPRLKDLYITLNTSLSGSFNNAMVEKVGCDQFISKFQPDRLVEVVQDRLRNVIKA</sequence>
<dbReference type="Pfam" id="PF00072">
    <property type="entry name" value="Response_reg"/>
    <property type="match status" value="1"/>
</dbReference>
<dbReference type="STRING" id="326297.Sama_2032"/>
<dbReference type="Proteomes" id="UP000009175">
    <property type="component" value="Chromosome"/>
</dbReference>
<dbReference type="SUPFAM" id="SSF52172">
    <property type="entry name" value="CheY-like"/>
    <property type="match status" value="1"/>
</dbReference>
<evidence type="ECO:0000256" key="1">
    <source>
        <dbReference type="PROSITE-ProRule" id="PRU00169"/>
    </source>
</evidence>
<dbReference type="PANTHER" id="PTHR47233">
    <property type="entry name" value="CHEMOTAXIS PROTEIN CHEV"/>
    <property type="match status" value="1"/>
</dbReference>
<dbReference type="InterPro" id="IPR002545">
    <property type="entry name" value="CheW-lke_dom"/>
</dbReference>
<dbReference type="InterPro" id="IPR011006">
    <property type="entry name" value="CheY-like_superfamily"/>
</dbReference>
<accession>A1S781</accession>
<dbReference type="Pfam" id="PF01584">
    <property type="entry name" value="CheW"/>
    <property type="match status" value="1"/>
</dbReference>
<dbReference type="InterPro" id="IPR036061">
    <property type="entry name" value="CheW-like_dom_sf"/>
</dbReference>
<dbReference type="SUPFAM" id="SSF50341">
    <property type="entry name" value="CheW-like"/>
    <property type="match status" value="1"/>
</dbReference>
<keyword evidence="5" id="KW-1185">Reference proteome</keyword>
<dbReference type="SMART" id="SM00448">
    <property type="entry name" value="REC"/>
    <property type="match status" value="1"/>
</dbReference>
<dbReference type="SMART" id="SM00260">
    <property type="entry name" value="CheW"/>
    <property type="match status" value="1"/>
</dbReference>
<dbReference type="PROSITE" id="PS50110">
    <property type="entry name" value="RESPONSE_REGULATORY"/>
    <property type="match status" value="1"/>
</dbReference>
<protein>
    <submittedName>
        <fullName evidence="4">Response regulator receiver modulated CheW protein</fullName>
    </submittedName>
</protein>
<dbReference type="PROSITE" id="PS50851">
    <property type="entry name" value="CHEW"/>
    <property type="match status" value="1"/>
</dbReference>
<proteinExistence type="predicted"/>
<dbReference type="Gene3D" id="3.40.50.2300">
    <property type="match status" value="1"/>
</dbReference>
<dbReference type="GO" id="GO:0000160">
    <property type="term" value="P:phosphorelay signal transduction system"/>
    <property type="evidence" value="ECO:0007669"/>
    <property type="project" value="InterPro"/>
</dbReference>
<dbReference type="CDD" id="cd19924">
    <property type="entry name" value="REC_CheV-like"/>
    <property type="match status" value="1"/>
</dbReference>
<keyword evidence="1" id="KW-0597">Phosphoprotein</keyword>
<dbReference type="InterPro" id="IPR024181">
    <property type="entry name" value="Chemotax_regulator_CheV"/>
</dbReference>
<dbReference type="PIRSF" id="PIRSF002867">
    <property type="entry name" value="CheV"/>
    <property type="match status" value="1"/>
</dbReference>
<name>A1S781_SHEAM</name>
<dbReference type="InterPro" id="IPR001789">
    <property type="entry name" value="Sig_transdc_resp-reg_receiver"/>
</dbReference>
<dbReference type="eggNOG" id="COG0835">
    <property type="taxonomic scope" value="Bacteria"/>
</dbReference>
<dbReference type="EMBL" id="CP000507">
    <property type="protein sequence ID" value="ABM00238.1"/>
    <property type="molecule type" value="Genomic_DNA"/>
</dbReference>
<dbReference type="KEGG" id="saz:Sama_2032"/>
<dbReference type="HOGENOM" id="CLU_048995_0_0_6"/>
<feature type="domain" description="CheW-like" evidence="3">
    <location>
        <begin position="43"/>
        <end position="186"/>
    </location>
</feature>
<dbReference type="eggNOG" id="COG0784">
    <property type="taxonomic scope" value="Bacteria"/>
</dbReference>
<reference evidence="4 5" key="1">
    <citation type="submission" date="2006-12" db="EMBL/GenBank/DDBJ databases">
        <title>Complete sequence of Shewanella amazonensis SB2B.</title>
        <authorList>
            <consortium name="US DOE Joint Genome Institute"/>
            <person name="Copeland A."/>
            <person name="Lucas S."/>
            <person name="Lapidus A."/>
            <person name="Barry K."/>
            <person name="Detter J.C."/>
            <person name="Glavina del Rio T."/>
            <person name="Hammon N."/>
            <person name="Israni S."/>
            <person name="Dalin E."/>
            <person name="Tice H."/>
            <person name="Pitluck S."/>
            <person name="Munk A.C."/>
            <person name="Brettin T."/>
            <person name="Bruce D."/>
            <person name="Han C."/>
            <person name="Tapia R."/>
            <person name="Gilna P."/>
            <person name="Schmutz J."/>
            <person name="Larimer F."/>
            <person name="Land M."/>
            <person name="Hauser L."/>
            <person name="Kyrpides N."/>
            <person name="Mikhailova N."/>
            <person name="Fredrickson J."/>
            <person name="Richardson P."/>
        </authorList>
    </citation>
    <scope>NUCLEOTIDE SEQUENCE [LARGE SCALE GENOMIC DNA]</scope>
    <source>
        <strain evidence="5">ATCC BAA-1098 / SB2B</strain>
    </source>
</reference>
<organism evidence="4 5">
    <name type="scientific">Shewanella amazonensis (strain ATCC BAA-1098 / SB2B)</name>
    <dbReference type="NCBI Taxonomy" id="326297"/>
    <lineage>
        <taxon>Bacteria</taxon>
        <taxon>Pseudomonadati</taxon>
        <taxon>Pseudomonadota</taxon>
        <taxon>Gammaproteobacteria</taxon>
        <taxon>Alteromonadales</taxon>
        <taxon>Shewanellaceae</taxon>
        <taxon>Shewanella</taxon>
    </lineage>
</organism>